<evidence type="ECO:0000313" key="1">
    <source>
        <dbReference type="EMBL" id="CAH3124165.1"/>
    </source>
</evidence>
<evidence type="ECO:0000313" key="2">
    <source>
        <dbReference type="Proteomes" id="UP001159428"/>
    </source>
</evidence>
<accession>A0AAU9WSB5</accession>
<dbReference type="EMBL" id="CALNXJ010000020">
    <property type="protein sequence ID" value="CAH3124165.1"/>
    <property type="molecule type" value="Genomic_DNA"/>
</dbReference>
<dbReference type="Proteomes" id="UP001159428">
    <property type="component" value="Unassembled WGS sequence"/>
</dbReference>
<gene>
    <name evidence="1" type="ORF">PMEA_00011126</name>
</gene>
<protein>
    <submittedName>
        <fullName evidence="1">Uncharacterized protein</fullName>
    </submittedName>
</protein>
<organism evidence="1 2">
    <name type="scientific">Pocillopora meandrina</name>
    <dbReference type="NCBI Taxonomy" id="46732"/>
    <lineage>
        <taxon>Eukaryota</taxon>
        <taxon>Metazoa</taxon>
        <taxon>Cnidaria</taxon>
        <taxon>Anthozoa</taxon>
        <taxon>Hexacorallia</taxon>
        <taxon>Scleractinia</taxon>
        <taxon>Astrocoeniina</taxon>
        <taxon>Pocilloporidae</taxon>
        <taxon>Pocillopora</taxon>
    </lineage>
</organism>
<sequence>MNMAVKRKMSYAQLEPPKEKKMCLNMCSHQIELDAFDDDSTVLYKSNIIKRDRMRPHTIPSMNSLCLAQFASYVYKEYSNNSETSDVQPELLTHDAIELHVHLDTNTDLNSQLPPRIKLVNSNEVKKYRKIRAVVRYHTHTKKRKQPEYYFHHLLMLYYPQLNEDTLVVSEQTYASKFNEPEEQAVVEQNRALFEPDSDAISEALEALRNNEGASLIRKMKNCSYICR</sequence>
<comment type="caution">
    <text evidence="1">The sequence shown here is derived from an EMBL/GenBank/DDBJ whole genome shotgun (WGS) entry which is preliminary data.</text>
</comment>
<keyword evidence="2" id="KW-1185">Reference proteome</keyword>
<proteinExistence type="predicted"/>
<dbReference type="AlphaFoldDB" id="A0AAU9WSB5"/>
<name>A0AAU9WSB5_9CNID</name>
<reference evidence="1 2" key="1">
    <citation type="submission" date="2022-05" db="EMBL/GenBank/DDBJ databases">
        <authorList>
            <consortium name="Genoscope - CEA"/>
            <person name="William W."/>
        </authorList>
    </citation>
    <scope>NUCLEOTIDE SEQUENCE [LARGE SCALE GENOMIC DNA]</scope>
</reference>